<organism evidence="1 2">
    <name type="scientific">Catharanthus roseus</name>
    <name type="common">Madagascar periwinkle</name>
    <name type="synonym">Vinca rosea</name>
    <dbReference type="NCBI Taxonomy" id="4058"/>
    <lineage>
        <taxon>Eukaryota</taxon>
        <taxon>Viridiplantae</taxon>
        <taxon>Streptophyta</taxon>
        <taxon>Embryophyta</taxon>
        <taxon>Tracheophyta</taxon>
        <taxon>Spermatophyta</taxon>
        <taxon>Magnoliopsida</taxon>
        <taxon>eudicotyledons</taxon>
        <taxon>Gunneridae</taxon>
        <taxon>Pentapetalae</taxon>
        <taxon>asterids</taxon>
        <taxon>lamiids</taxon>
        <taxon>Gentianales</taxon>
        <taxon>Apocynaceae</taxon>
        <taxon>Rauvolfioideae</taxon>
        <taxon>Vinceae</taxon>
        <taxon>Catharanthinae</taxon>
        <taxon>Catharanthus</taxon>
    </lineage>
</organism>
<dbReference type="Proteomes" id="UP001060085">
    <property type="component" value="Linkage Group LG05"/>
</dbReference>
<evidence type="ECO:0000313" key="2">
    <source>
        <dbReference type="Proteomes" id="UP001060085"/>
    </source>
</evidence>
<name>A0ACC0AMK3_CATRO</name>
<reference evidence="2" key="1">
    <citation type="journal article" date="2023" name="Nat. Plants">
        <title>Single-cell RNA sequencing provides a high-resolution roadmap for understanding the multicellular compartmentation of specialized metabolism.</title>
        <authorList>
            <person name="Sun S."/>
            <person name="Shen X."/>
            <person name="Li Y."/>
            <person name="Li Y."/>
            <person name="Wang S."/>
            <person name="Li R."/>
            <person name="Zhang H."/>
            <person name="Shen G."/>
            <person name="Guo B."/>
            <person name="Wei J."/>
            <person name="Xu J."/>
            <person name="St-Pierre B."/>
            <person name="Chen S."/>
            <person name="Sun C."/>
        </authorList>
    </citation>
    <scope>NUCLEOTIDE SEQUENCE [LARGE SCALE GENOMIC DNA]</scope>
</reference>
<keyword evidence="2" id="KW-1185">Reference proteome</keyword>
<proteinExistence type="predicted"/>
<dbReference type="EMBL" id="CM044705">
    <property type="protein sequence ID" value="KAI5661946.1"/>
    <property type="molecule type" value="Genomic_DNA"/>
</dbReference>
<evidence type="ECO:0000313" key="1">
    <source>
        <dbReference type="EMBL" id="KAI5661946.1"/>
    </source>
</evidence>
<gene>
    <name evidence="1" type="ORF">M9H77_21269</name>
</gene>
<sequence length="279" mass="32263">MVGVAYHPCRLLLLFFFFAPGLPLTVGRPTSSSKNINNIAHISKMMEKLHRFMTFINEKYREDGDIQIDCEQMKNTISEILQTKTREDLSENWPKIMQPLVDDRFNGPITTKLVKPISVTSSLDEDLDCPVVVENVAMNDAYEDTISDRQIDEGNDMARCNKIYAERVVNDEEVAHDLEKDPGKSLVEMVLHNCNRKQTGSLKPREWLDGEVINYLSTLLTYIERWKHNGKAKIWYFSTWFQRLGLHKAPQHGFKDKYKLDVSNFSIDDANWCLQQGNT</sequence>
<protein>
    <submittedName>
        <fullName evidence="1">Uncharacterized protein</fullName>
    </submittedName>
</protein>
<accession>A0ACC0AMK3</accession>
<comment type="caution">
    <text evidence="1">The sequence shown here is derived from an EMBL/GenBank/DDBJ whole genome shotgun (WGS) entry which is preliminary data.</text>
</comment>